<dbReference type="EMBL" id="SVER01000008">
    <property type="protein sequence ID" value="MBE5919032.1"/>
    <property type="molecule type" value="Genomic_DNA"/>
</dbReference>
<proteinExistence type="predicted"/>
<name>A0A927UBT1_9FIRM</name>
<dbReference type="GO" id="GO:0016740">
    <property type="term" value="F:transferase activity"/>
    <property type="evidence" value="ECO:0007669"/>
    <property type="project" value="UniProtKB-KW"/>
</dbReference>
<organism evidence="2 3">
    <name type="scientific">Pseudobutyrivibrio ruminis</name>
    <dbReference type="NCBI Taxonomy" id="46206"/>
    <lineage>
        <taxon>Bacteria</taxon>
        <taxon>Bacillati</taxon>
        <taxon>Bacillota</taxon>
        <taxon>Clostridia</taxon>
        <taxon>Lachnospirales</taxon>
        <taxon>Lachnospiraceae</taxon>
        <taxon>Pseudobutyrivibrio</taxon>
    </lineage>
</organism>
<keyword evidence="2" id="KW-0808">Transferase</keyword>
<accession>A0A927UBT1</accession>
<protein>
    <submittedName>
        <fullName evidence="2">Polysaccharide pyruvyl transferase family protein</fullName>
    </submittedName>
</protein>
<sequence>MVGVCIKYFHENYGGMLQAFATTKMLENRGIDYELIRYEKKYSIPQKIKFIPRLFNSVLLKDKKEAFNKKMGMKKHPEFAKNDAIRMEAFHKFRDEKFTKLAEPSVGYANLCKDARKYDAVITGSDQLWSPAGLPTNFYNLMFVPDDIKKISYASSFGVGQIPWYQKKRTAQFINRIEYVSMRENRGSEIVKELTGRDVPTVLDPVFSLSKEQWDEYIPVEKIYDEPYIFAYFLGENLAYREEVKKLARETGLKIVALRHLDQYVETDEDFGDYAPYDVAPDKFLNIIRGAEYVCTDSFHGTCFSIIYRKKFMIFNRYSDASKVSKNSRIDSLCANLGVTDRRFGGDVMSIKNDIDYVDVYKRFDKEMELTNSYLDKALSF</sequence>
<feature type="domain" description="Polysaccharide pyruvyl transferase" evidence="1">
    <location>
        <begin position="12"/>
        <end position="316"/>
    </location>
</feature>
<gene>
    <name evidence="2" type="ORF">E7272_04230</name>
</gene>
<dbReference type="Proteomes" id="UP000766246">
    <property type="component" value="Unassembled WGS sequence"/>
</dbReference>
<evidence type="ECO:0000313" key="3">
    <source>
        <dbReference type="Proteomes" id="UP000766246"/>
    </source>
</evidence>
<reference evidence="2" key="1">
    <citation type="submission" date="2019-04" db="EMBL/GenBank/DDBJ databases">
        <title>Evolution of Biomass-Degrading Anaerobic Consortia Revealed by Metagenomics.</title>
        <authorList>
            <person name="Peng X."/>
        </authorList>
    </citation>
    <scope>NUCLEOTIDE SEQUENCE</scope>
    <source>
        <strain evidence="2">SIG311</strain>
    </source>
</reference>
<dbReference type="InterPro" id="IPR007345">
    <property type="entry name" value="Polysacch_pyruvyl_Trfase"/>
</dbReference>
<evidence type="ECO:0000313" key="2">
    <source>
        <dbReference type="EMBL" id="MBE5919032.1"/>
    </source>
</evidence>
<evidence type="ECO:0000259" key="1">
    <source>
        <dbReference type="Pfam" id="PF04230"/>
    </source>
</evidence>
<dbReference type="Pfam" id="PF04230">
    <property type="entry name" value="PS_pyruv_trans"/>
    <property type="match status" value="1"/>
</dbReference>
<dbReference type="AlphaFoldDB" id="A0A927UBT1"/>
<comment type="caution">
    <text evidence="2">The sequence shown here is derived from an EMBL/GenBank/DDBJ whole genome shotgun (WGS) entry which is preliminary data.</text>
</comment>